<keyword evidence="4" id="KW-0805">Transcription regulation</keyword>
<dbReference type="AlphaFoldDB" id="A0A1G6YGR3"/>
<dbReference type="GO" id="GO:0006355">
    <property type="term" value="P:regulation of DNA-templated transcription"/>
    <property type="evidence" value="ECO:0007669"/>
    <property type="project" value="InterPro"/>
</dbReference>
<dbReference type="PROSITE" id="PS50110">
    <property type="entry name" value="RESPONSE_REGULATORY"/>
    <property type="match status" value="1"/>
</dbReference>
<dbReference type="InterPro" id="IPR039420">
    <property type="entry name" value="WalR-like"/>
</dbReference>
<gene>
    <name evidence="12" type="ORF">SAMN04489866_10975</name>
</gene>
<evidence type="ECO:0000256" key="4">
    <source>
        <dbReference type="ARBA" id="ARBA00023015"/>
    </source>
</evidence>
<organism evidence="12 13">
    <name type="scientific">Peptococcus niger</name>
    <dbReference type="NCBI Taxonomy" id="2741"/>
    <lineage>
        <taxon>Bacteria</taxon>
        <taxon>Bacillati</taxon>
        <taxon>Bacillota</taxon>
        <taxon>Clostridia</taxon>
        <taxon>Eubacteriales</taxon>
        <taxon>Peptococcaceae</taxon>
        <taxon>Peptococcus</taxon>
    </lineage>
</organism>
<dbReference type="EMBL" id="FNAF01000009">
    <property type="protein sequence ID" value="SDD89471.1"/>
    <property type="molecule type" value="Genomic_DNA"/>
</dbReference>
<evidence type="ECO:0000256" key="7">
    <source>
        <dbReference type="ARBA" id="ARBA00024867"/>
    </source>
</evidence>
<dbReference type="SMART" id="SM00448">
    <property type="entry name" value="REC"/>
    <property type="match status" value="1"/>
</dbReference>
<keyword evidence="5 9" id="KW-0238">DNA-binding</keyword>
<protein>
    <recommendedName>
        <fullName evidence="1">Stage 0 sporulation protein A homolog</fullName>
    </recommendedName>
</protein>
<dbReference type="InterPro" id="IPR036388">
    <property type="entry name" value="WH-like_DNA-bd_sf"/>
</dbReference>
<evidence type="ECO:0000313" key="13">
    <source>
        <dbReference type="Proteomes" id="UP000198995"/>
    </source>
</evidence>
<evidence type="ECO:0000256" key="1">
    <source>
        <dbReference type="ARBA" id="ARBA00018672"/>
    </source>
</evidence>
<dbReference type="CDD" id="cd00383">
    <property type="entry name" value="trans_reg_C"/>
    <property type="match status" value="1"/>
</dbReference>
<dbReference type="FunFam" id="3.40.50.2300:FF:000001">
    <property type="entry name" value="DNA-binding response regulator PhoB"/>
    <property type="match status" value="1"/>
</dbReference>
<dbReference type="InterPro" id="IPR011006">
    <property type="entry name" value="CheY-like_superfamily"/>
</dbReference>
<dbReference type="PANTHER" id="PTHR48111">
    <property type="entry name" value="REGULATOR OF RPOS"/>
    <property type="match status" value="1"/>
</dbReference>
<dbReference type="PANTHER" id="PTHR48111:SF73">
    <property type="entry name" value="ALKALINE PHOSPHATASE SYNTHESIS TRANSCRIPTIONAL REGULATORY PROTEIN PHOP"/>
    <property type="match status" value="1"/>
</dbReference>
<sequence length="235" mass="26737">MQEKILVVEDEENIRQNIADYFADQGYAVLEAADGEQALDVFEAQKPDLIILDLMLPKIDGIDVCKQIRREHTTPVIMLTARSEEIDKLLGLELGADDYITKPFSLRELNARVKAVFRRSRPVADHTEDVRVFGPLKINLDRREVWLNGKTADLTPSEYAILVTLSENVGRPYSRLQLLTATLGESYAGYERAIDTHVSNLRKKIEPNPQKPIFIQTVYGLGYKFGDKYEPVKED</sequence>
<dbReference type="GO" id="GO:0000976">
    <property type="term" value="F:transcription cis-regulatory region binding"/>
    <property type="evidence" value="ECO:0007669"/>
    <property type="project" value="TreeGrafter"/>
</dbReference>
<feature type="DNA-binding region" description="OmpR/PhoB-type" evidence="9">
    <location>
        <begin position="128"/>
        <end position="227"/>
    </location>
</feature>
<feature type="domain" description="OmpR/PhoB-type" evidence="11">
    <location>
        <begin position="128"/>
        <end position="227"/>
    </location>
</feature>
<dbReference type="Gene3D" id="1.10.10.10">
    <property type="entry name" value="Winged helix-like DNA-binding domain superfamily/Winged helix DNA-binding domain"/>
    <property type="match status" value="1"/>
</dbReference>
<dbReference type="Pfam" id="PF00072">
    <property type="entry name" value="Response_reg"/>
    <property type="match status" value="1"/>
</dbReference>
<dbReference type="Pfam" id="PF00486">
    <property type="entry name" value="Trans_reg_C"/>
    <property type="match status" value="1"/>
</dbReference>
<evidence type="ECO:0000256" key="8">
    <source>
        <dbReference type="PROSITE-ProRule" id="PRU00169"/>
    </source>
</evidence>
<reference evidence="12 13" key="1">
    <citation type="submission" date="2016-10" db="EMBL/GenBank/DDBJ databases">
        <authorList>
            <person name="de Groot N.N."/>
        </authorList>
    </citation>
    <scope>NUCLEOTIDE SEQUENCE [LARGE SCALE GENOMIC DNA]</scope>
    <source>
        <strain evidence="12 13">DSM 20475</strain>
    </source>
</reference>
<dbReference type="RefSeq" id="WP_091792093.1">
    <property type="nucleotide sequence ID" value="NZ_FNAF01000009.1"/>
</dbReference>
<dbReference type="STRING" id="2741.SAMN04489866_10975"/>
<dbReference type="GO" id="GO:0000156">
    <property type="term" value="F:phosphorelay response regulator activity"/>
    <property type="evidence" value="ECO:0007669"/>
    <property type="project" value="TreeGrafter"/>
</dbReference>
<dbReference type="OrthoDB" id="9790454at2"/>
<proteinExistence type="predicted"/>
<evidence type="ECO:0000256" key="6">
    <source>
        <dbReference type="ARBA" id="ARBA00023163"/>
    </source>
</evidence>
<evidence type="ECO:0000259" key="10">
    <source>
        <dbReference type="PROSITE" id="PS50110"/>
    </source>
</evidence>
<dbReference type="Proteomes" id="UP000198995">
    <property type="component" value="Unassembled WGS sequence"/>
</dbReference>
<feature type="modified residue" description="4-aspartylphosphate" evidence="8">
    <location>
        <position position="53"/>
    </location>
</feature>
<dbReference type="Gene3D" id="3.40.50.2300">
    <property type="match status" value="1"/>
</dbReference>
<dbReference type="SUPFAM" id="SSF52172">
    <property type="entry name" value="CheY-like"/>
    <property type="match status" value="1"/>
</dbReference>
<dbReference type="GO" id="GO:0032993">
    <property type="term" value="C:protein-DNA complex"/>
    <property type="evidence" value="ECO:0007669"/>
    <property type="project" value="TreeGrafter"/>
</dbReference>
<dbReference type="PROSITE" id="PS51755">
    <property type="entry name" value="OMPR_PHOB"/>
    <property type="match status" value="1"/>
</dbReference>
<dbReference type="GO" id="GO:0005829">
    <property type="term" value="C:cytosol"/>
    <property type="evidence" value="ECO:0007669"/>
    <property type="project" value="TreeGrafter"/>
</dbReference>
<keyword evidence="3" id="KW-0902">Two-component regulatory system</keyword>
<evidence type="ECO:0000256" key="5">
    <source>
        <dbReference type="ARBA" id="ARBA00023125"/>
    </source>
</evidence>
<dbReference type="SUPFAM" id="SSF46894">
    <property type="entry name" value="C-terminal effector domain of the bipartite response regulators"/>
    <property type="match status" value="1"/>
</dbReference>
<name>A0A1G6YGR3_PEPNI</name>
<dbReference type="InterPro" id="IPR001789">
    <property type="entry name" value="Sig_transdc_resp-reg_receiver"/>
</dbReference>
<comment type="function">
    <text evidence="7">May play the central regulatory role in sporulation. It may be an element of the effector pathway responsible for the activation of sporulation genes in response to nutritional stress. Spo0A may act in concert with spo0H (a sigma factor) to control the expression of some genes that are critical to the sporulation process.</text>
</comment>
<evidence type="ECO:0000256" key="9">
    <source>
        <dbReference type="PROSITE-ProRule" id="PRU01091"/>
    </source>
</evidence>
<evidence type="ECO:0000256" key="3">
    <source>
        <dbReference type="ARBA" id="ARBA00023012"/>
    </source>
</evidence>
<keyword evidence="6" id="KW-0804">Transcription</keyword>
<dbReference type="InterPro" id="IPR016032">
    <property type="entry name" value="Sig_transdc_resp-reg_C-effctor"/>
</dbReference>
<evidence type="ECO:0000256" key="2">
    <source>
        <dbReference type="ARBA" id="ARBA00022553"/>
    </source>
</evidence>
<dbReference type="InterPro" id="IPR001867">
    <property type="entry name" value="OmpR/PhoB-type_DNA-bd"/>
</dbReference>
<keyword evidence="2 8" id="KW-0597">Phosphoprotein</keyword>
<evidence type="ECO:0000313" key="12">
    <source>
        <dbReference type="EMBL" id="SDD89471.1"/>
    </source>
</evidence>
<feature type="domain" description="Response regulatory" evidence="10">
    <location>
        <begin position="4"/>
        <end position="117"/>
    </location>
</feature>
<dbReference type="SMART" id="SM00862">
    <property type="entry name" value="Trans_reg_C"/>
    <property type="match status" value="1"/>
</dbReference>
<evidence type="ECO:0000259" key="11">
    <source>
        <dbReference type="PROSITE" id="PS51755"/>
    </source>
</evidence>
<dbReference type="Gene3D" id="6.10.250.690">
    <property type="match status" value="1"/>
</dbReference>
<keyword evidence="13" id="KW-1185">Reference proteome</keyword>
<accession>A0A1G6YGR3</accession>